<dbReference type="AlphaFoldDB" id="A0A9P6CF12"/>
<feature type="region of interest" description="Disordered" evidence="1">
    <location>
        <begin position="64"/>
        <end position="90"/>
    </location>
</feature>
<protein>
    <submittedName>
        <fullName evidence="2">Uncharacterized protein</fullName>
    </submittedName>
</protein>
<organism evidence="2 3">
    <name type="scientific">Collybia nuda</name>
    <dbReference type="NCBI Taxonomy" id="64659"/>
    <lineage>
        <taxon>Eukaryota</taxon>
        <taxon>Fungi</taxon>
        <taxon>Dikarya</taxon>
        <taxon>Basidiomycota</taxon>
        <taxon>Agaricomycotina</taxon>
        <taxon>Agaricomycetes</taxon>
        <taxon>Agaricomycetidae</taxon>
        <taxon>Agaricales</taxon>
        <taxon>Tricholomatineae</taxon>
        <taxon>Clitocybaceae</taxon>
        <taxon>Collybia</taxon>
    </lineage>
</organism>
<evidence type="ECO:0000313" key="3">
    <source>
        <dbReference type="Proteomes" id="UP000807353"/>
    </source>
</evidence>
<keyword evidence="3" id="KW-1185">Reference proteome</keyword>
<sequence>MTLLHGQLQYYGLGLTYITRCGAKSRAHHHDRIPSYRPRPIRRWARCKDYRRSKCTRGALDYTHHRKSDSRYRTPPQGAQKPFSPSAGPLNWSRRCARASSPHAPHASPNPAPTRRGVCVCVCVCVCTESQDNAVIESPRRITERGAHIEKSAREEARK</sequence>
<accession>A0A9P6CF12</accession>
<dbReference type="EMBL" id="MU150262">
    <property type="protein sequence ID" value="KAF9463447.1"/>
    <property type="molecule type" value="Genomic_DNA"/>
</dbReference>
<proteinExistence type="predicted"/>
<reference evidence="2" key="1">
    <citation type="submission" date="2020-11" db="EMBL/GenBank/DDBJ databases">
        <authorList>
            <consortium name="DOE Joint Genome Institute"/>
            <person name="Ahrendt S."/>
            <person name="Riley R."/>
            <person name="Andreopoulos W."/>
            <person name="Labutti K."/>
            <person name="Pangilinan J."/>
            <person name="Ruiz-Duenas F.J."/>
            <person name="Barrasa J.M."/>
            <person name="Sanchez-Garcia M."/>
            <person name="Camarero S."/>
            <person name="Miyauchi S."/>
            <person name="Serrano A."/>
            <person name="Linde D."/>
            <person name="Babiker R."/>
            <person name="Drula E."/>
            <person name="Ayuso-Fernandez I."/>
            <person name="Pacheco R."/>
            <person name="Padilla G."/>
            <person name="Ferreira P."/>
            <person name="Barriuso J."/>
            <person name="Kellner H."/>
            <person name="Castanera R."/>
            <person name="Alfaro M."/>
            <person name="Ramirez L."/>
            <person name="Pisabarro A.G."/>
            <person name="Kuo A."/>
            <person name="Tritt A."/>
            <person name="Lipzen A."/>
            <person name="He G."/>
            <person name="Yan M."/>
            <person name="Ng V."/>
            <person name="Cullen D."/>
            <person name="Martin F."/>
            <person name="Rosso M.-N."/>
            <person name="Henrissat B."/>
            <person name="Hibbett D."/>
            <person name="Martinez A.T."/>
            <person name="Grigoriev I.V."/>
        </authorList>
    </citation>
    <scope>NUCLEOTIDE SEQUENCE</scope>
    <source>
        <strain evidence="2">CBS 247.69</strain>
    </source>
</reference>
<comment type="caution">
    <text evidence="2">The sequence shown here is derived from an EMBL/GenBank/DDBJ whole genome shotgun (WGS) entry which is preliminary data.</text>
</comment>
<gene>
    <name evidence="2" type="ORF">BDZ94DRAFT_1258838</name>
</gene>
<evidence type="ECO:0000313" key="2">
    <source>
        <dbReference type="EMBL" id="KAF9463447.1"/>
    </source>
</evidence>
<name>A0A9P6CF12_9AGAR</name>
<dbReference type="Proteomes" id="UP000807353">
    <property type="component" value="Unassembled WGS sequence"/>
</dbReference>
<evidence type="ECO:0000256" key="1">
    <source>
        <dbReference type="SAM" id="MobiDB-lite"/>
    </source>
</evidence>